<evidence type="ECO:0000313" key="1">
    <source>
        <dbReference type="EMBL" id="SVB93779.1"/>
    </source>
</evidence>
<evidence type="ECO:0008006" key="2">
    <source>
        <dbReference type="Google" id="ProtNLM"/>
    </source>
</evidence>
<dbReference type="Pfam" id="PF07394">
    <property type="entry name" value="DUF1501"/>
    <property type="match status" value="1"/>
</dbReference>
<organism evidence="1">
    <name type="scientific">marine metagenome</name>
    <dbReference type="NCBI Taxonomy" id="408172"/>
    <lineage>
        <taxon>unclassified sequences</taxon>
        <taxon>metagenomes</taxon>
        <taxon>ecological metagenomes</taxon>
    </lineage>
</organism>
<dbReference type="InterPro" id="IPR010869">
    <property type="entry name" value="DUF1501"/>
</dbReference>
<reference evidence="1" key="1">
    <citation type="submission" date="2018-05" db="EMBL/GenBank/DDBJ databases">
        <authorList>
            <person name="Lanie J.A."/>
            <person name="Ng W.-L."/>
            <person name="Kazmierczak K.M."/>
            <person name="Andrzejewski T.M."/>
            <person name="Davidsen T.M."/>
            <person name="Wayne K.J."/>
            <person name="Tettelin H."/>
            <person name="Glass J.I."/>
            <person name="Rusch D."/>
            <person name="Podicherti R."/>
            <person name="Tsui H.-C.T."/>
            <person name="Winkler M.E."/>
        </authorList>
    </citation>
    <scope>NUCLEOTIDE SEQUENCE</scope>
</reference>
<sequence length="220" mass="23800">MKDFANNDILSHPISKRAMLARCGMGLGSMGLLTLLQDEALLGAVNPLAPKQTHFVGKAKAVIWIFVNGGPSHVDTWDYKPALEKMDGKTLEGFDRFTGFFADAVGGIMKSPFQFTPRGQSGKYVSEIFPHLGEHVDKMTFIHSGYTESNNHSPALFMMNCGQPRMGFPCVGSWVTYGLGSTGRDLPAFVVMSDPLGRGLPKGHAANWGAGFLPSVYQGT</sequence>
<accession>A0A382I3B0</accession>
<name>A0A382I3B0_9ZZZZ</name>
<dbReference type="EMBL" id="UINC01064785">
    <property type="protein sequence ID" value="SVB93779.1"/>
    <property type="molecule type" value="Genomic_DNA"/>
</dbReference>
<gene>
    <name evidence="1" type="ORF">METZ01_LOCUS246633</name>
</gene>
<proteinExistence type="predicted"/>
<protein>
    <recommendedName>
        <fullName evidence="2">DUF1501 domain-containing protein</fullName>
    </recommendedName>
</protein>
<feature type="non-terminal residue" evidence="1">
    <location>
        <position position="220"/>
    </location>
</feature>
<dbReference type="AlphaFoldDB" id="A0A382I3B0"/>